<dbReference type="PROSITE" id="PS51257">
    <property type="entry name" value="PROKAR_LIPOPROTEIN"/>
    <property type="match status" value="1"/>
</dbReference>
<comment type="caution">
    <text evidence="8">The sequence shown here is derived from an EMBL/GenBank/DDBJ whole genome shotgun (WGS) entry which is preliminary data.</text>
</comment>
<reference evidence="8" key="2">
    <citation type="submission" date="2023-01" db="EMBL/GenBank/DDBJ databases">
        <title>Draft genome sequence of Maritalea porphyrae strain NBRC 107169.</title>
        <authorList>
            <person name="Sun Q."/>
            <person name="Mori K."/>
        </authorList>
    </citation>
    <scope>NUCLEOTIDE SEQUENCE</scope>
    <source>
        <strain evidence="8">NBRC 107169</strain>
    </source>
</reference>
<comment type="subcellular location">
    <subcellularLocation>
        <location evidence="6">Cell outer membrane</location>
        <topology evidence="6">Lipid-anchor</topology>
    </subcellularLocation>
</comment>
<dbReference type="InterPro" id="IPR017689">
    <property type="entry name" value="BamD"/>
</dbReference>
<dbReference type="HAMAP" id="MF_00922">
    <property type="entry name" value="OM_assembly_BamD"/>
    <property type="match status" value="1"/>
</dbReference>
<keyword evidence="1 6" id="KW-0732">Signal</keyword>
<keyword evidence="5 6" id="KW-0449">Lipoprotein</keyword>
<evidence type="ECO:0000313" key="9">
    <source>
        <dbReference type="Proteomes" id="UP001161405"/>
    </source>
</evidence>
<dbReference type="PANTHER" id="PTHR37423">
    <property type="entry name" value="SOLUBLE LYTIC MUREIN TRANSGLYCOSYLASE-RELATED"/>
    <property type="match status" value="1"/>
</dbReference>
<gene>
    <name evidence="6 8" type="primary">bamD</name>
    <name evidence="8" type="ORF">GCM10007879_32130</name>
</gene>
<accession>A0ABQ5UUM0</accession>
<evidence type="ECO:0000256" key="4">
    <source>
        <dbReference type="ARBA" id="ARBA00023237"/>
    </source>
</evidence>
<dbReference type="EMBL" id="BSNI01000002">
    <property type="protein sequence ID" value="GLQ18964.1"/>
    <property type="molecule type" value="Genomic_DNA"/>
</dbReference>
<dbReference type="Proteomes" id="UP001161405">
    <property type="component" value="Unassembled WGS sequence"/>
</dbReference>
<dbReference type="RefSeq" id="WP_284366108.1">
    <property type="nucleotide sequence ID" value="NZ_BSNI01000002.1"/>
</dbReference>
<comment type="similarity">
    <text evidence="6">Belongs to the BamD family.</text>
</comment>
<evidence type="ECO:0000256" key="2">
    <source>
        <dbReference type="ARBA" id="ARBA00023136"/>
    </source>
</evidence>
<evidence type="ECO:0000259" key="7">
    <source>
        <dbReference type="Pfam" id="PF13525"/>
    </source>
</evidence>
<name>A0ABQ5UUM0_9HYPH</name>
<dbReference type="Pfam" id="PF13525">
    <property type="entry name" value="YfiO"/>
    <property type="match status" value="1"/>
</dbReference>
<evidence type="ECO:0000256" key="3">
    <source>
        <dbReference type="ARBA" id="ARBA00023139"/>
    </source>
</evidence>
<evidence type="ECO:0000256" key="5">
    <source>
        <dbReference type="ARBA" id="ARBA00023288"/>
    </source>
</evidence>
<dbReference type="SUPFAM" id="SSF48452">
    <property type="entry name" value="TPR-like"/>
    <property type="match status" value="1"/>
</dbReference>
<evidence type="ECO:0000313" key="8">
    <source>
        <dbReference type="EMBL" id="GLQ18964.1"/>
    </source>
</evidence>
<comment type="function">
    <text evidence="6">Part of the outer membrane protein assembly complex, which is involved in assembly and insertion of beta-barrel proteins into the outer membrane.</text>
</comment>
<evidence type="ECO:0000256" key="6">
    <source>
        <dbReference type="HAMAP-Rule" id="MF_00922"/>
    </source>
</evidence>
<dbReference type="PANTHER" id="PTHR37423:SF1">
    <property type="entry name" value="OUTER MEMBRANE PROTEIN ASSEMBLY FACTOR BAMD"/>
    <property type="match status" value="1"/>
</dbReference>
<protein>
    <recommendedName>
        <fullName evidence="6">Outer membrane protein assembly factor BamD</fullName>
    </recommendedName>
</protein>
<keyword evidence="2 6" id="KW-0472">Membrane</keyword>
<reference evidence="8" key="1">
    <citation type="journal article" date="2014" name="Int. J. Syst. Evol. Microbiol.">
        <title>Complete genome of a new Firmicutes species belonging to the dominant human colonic microbiota ('Ruminococcus bicirculans') reveals two chromosomes and a selective capacity to utilize plant glucans.</title>
        <authorList>
            <consortium name="NISC Comparative Sequencing Program"/>
            <person name="Wegmann U."/>
            <person name="Louis P."/>
            <person name="Goesmann A."/>
            <person name="Henrissat B."/>
            <person name="Duncan S.H."/>
            <person name="Flint H.J."/>
        </authorList>
    </citation>
    <scope>NUCLEOTIDE SEQUENCE</scope>
    <source>
        <strain evidence="8">NBRC 107169</strain>
    </source>
</reference>
<comment type="subunit">
    <text evidence="6">Part of the Bam complex.</text>
</comment>
<keyword evidence="3 6" id="KW-0564">Palmitate</keyword>
<proteinExistence type="inferred from homology"/>
<dbReference type="InterPro" id="IPR039565">
    <property type="entry name" value="BamD-like"/>
</dbReference>
<keyword evidence="4 6" id="KW-0998">Cell outer membrane</keyword>
<dbReference type="CDD" id="cd15830">
    <property type="entry name" value="BamD"/>
    <property type="match status" value="1"/>
</dbReference>
<keyword evidence="9" id="KW-1185">Reference proteome</keyword>
<organism evidence="8 9">
    <name type="scientific">Maritalea porphyrae</name>
    <dbReference type="NCBI Taxonomy" id="880732"/>
    <lineage>
        <taxon>Bacteria</taxon>
        <taxon>Pseudomonadati</taxon>
        <taxon>Pseudomonadota</taxon>
        <taxon>Alphaproteobacteria</taxon>
        <taxon>Hyphomicrobiales</taxon>
        <taxon>Devosiaceae</taxon>
        <taxon>Maritalea</taxon>
    </lineage>
</organism>
<dbReference type="Gene3D" id="1.25.40.10">
    <property type="entry name" value="Tetratricopeptide repeat domain"/>
    <property type="match status" value="1"/>
</dbReference>
<sequence length="279" mass="31657">MGIERMLRALKSSFRLTSVLLLALALSGCSAFSLFGEKKIVEEEIIPAEELYDKAISQVEDQRYLSAQKTFDKLERQHPYSEYSERSRLMTVYIAARTGQYQKTILAADRFLALYPSSQDAPYAMYMKGAAQYNQMKDITRDQQTAEDAIATFQAIINNFPNSRYAKDAKERILIAKDQLAGKEMSVGRYYLGNNNYTAAINRFRTVVEDHQTSTHVEEALLRLTEAYLALGLVNEAKTAAAVLGHNYPSSRWYEDAYKLLQKQGLAPEVESGNWLSNR</sequence>
<dbReference type="InterPro" id="IPR011990">
    <property type="entry name" value="TPR-like_helical_dom_sf"/>
</dbReference>
<dbReference type="NCBIfam" id="TIGR03302">
    <property type="entry name" value="OM_YfiO"/>
    <property type="match status" value="1"/>
</dbReference>
<evidence type="ECO:0000256" key="1">
    <source>
        <dbReference type="ARBA" id="ARBA00022729"/>
    </source>
</evidence>
<feature type="domain" description="Outer membrane lipoprotein BamD-like" evidence="7">
    <location>
        <begin position="47"/>
        <end position="241"/>
    </location>
</feature>